<organism evidence="6 7">
    <name type="scientific">Chlamydomonas incerta</name>
    <dbReference type="NCBI Taxonomy" id="51695"/>
    <lineage>
        <taxon>Eukaryota</taxon>
        <taxon>Viridiplantae</taxon>
        <taxon>Chlorophyta</taxon>
        <taxon>core chlorophytes</taxon>
        <taxon>Chlorophyceae</taxon>
        <taxon>CS clade</taxon>
        <taxon>Chlamydomonadales</taxon>
        <taxon>Chlamydomonadaceae</taxon>
        <taxon>Chlamydomonas</taxon>
    </lineage>
</organism>
<dbReference type="Proteomes" id="UP000650467">
    <property type="component" value="Unassembled WGS sequence"/>
</dbReference>
<dbReference type="Pfam" id="PF16113">
    <property type="entry name" value="ECH_2"/>
    <property type="match status" value="2"/>
</dbReference>
<dbReference type="GO" id="GO:0006574">
    <property type="term" value="P:L-valine catabolic process"/>
    <property type="evidence" value="ECO:0007669"/>
    <property type="project" value="UniProtKB-UniRule"/>
</dbReference>
<sequence>MRGAVAIIDVARPHSLGLAALQRLEAFNADVAAQTRAGAPMCVLVRTAAGGQQQVFGAEADRRELVRRARAGDPAYGMALLRAEYGNTAAISRITAPYVLLLDGHVSGGGMGVAVPTTFRVATERTVVSLPEVALGLFPDAGASALLQRLPGCLGRWLGLTGLPLTGAEVRDAGIATHLVPAACLPELESALVALGPRAADRVAVDCILKSFEGRWPPHQQHQQQLRLKISLINEHFSRGSVEAVVASLEAAVAAAPAAPQQGAGPEHAAAAAAFLRDTLVAMQRGSPLSQAVTWELLRRASGQPPSCAVAANGPAAAMPPAAAMGINACNGELTGGSTAASSSGSSHGSSSKSLLQVLELEYVAACRCMAGQGDFYEGVRAGLIDRDGRPAWRYGSVSAVPAAAVHGMFEPLPGQPLLAPQLHRDWSVGAYPQWPVWPSSRL</sequence>
<gene>
    <name evidence="6" type="ORF">HXX76_004254</name>
</gene>
<comment type="pathway">
    <text evidence="4">Amino-acid degradation; L-valine degradation.</text>
</comment>
<dbReference type="SUPFAM" id="SSF52096">
    <property type="entry name" value="ClpP/crotonase"/>
    <property type="match status" value="1"/>
</dbReference>
<evidence type="ECO:0000313" key="7">
    <source>
        <dbReference type="Proteomes" id="UP000650467"/>
    </source>
</evidence>
<feature type="domain" description="Enoyl-CoA hydratase/isomerase" evidence="5">
    <location>
        <begin position="348"/>
        <end position="410"/>
    </location>
</feature>
<reference evidence="6" key="1">
    <citation type="journal article" date="2020" name="bioRxiv">
        <title>Comparative genomics of Chlamydomonas.</title>
        <authorList>
            <person name="Craig R.J."/>
            <person name="Hasan A.R."/>
            <person name="Ness R.W."/>
            <person name="Keightley P.D."/>
        </authorList>
    </citation>
    <scope>NUCLEOTIDE SEQUENCE</scope>
    <source>
        <strain evidence="6">SAG 7.73</strain>
    </source>
</reference>
<evidence type="ECO:0000259" key="5">
    <source>
        <dbReference type="Pfam" id="PF16113"/>
    </source>
</evidence>
<dbReference type="InterPro" id="IPR045004">
    <property type="entry name" value="ECH_dom"/>
</dbReference>
<accession>A0A835W8Q9</accession>
<comment type="similarity">
    <text evidence="4">Belongs to the enoyl-CoA hydratase/isomerase family.</text>
</comment>
<evidence type="ECO:0000256" key="1">
    <source>
        <dbReference type="ARBA" id="ARBA00001709"/>
    </source>
</evidence>
<feature type="domain" description="Enoyl-CoA hydratase/isomerase" evidence="5">
    <location>
        <begin position="9"/>
        <end position="304"/>
    </location>
</feature>
<dbReference type="GO" id="GO:0003860">
    <property type="term" value="F:3-hydroxyisobutyryl-CoA hydrolase activity"/>
    <property type="evidence" value="ECO:0007669"/>
    <property type="project" value="UniProtKB-UniRule"/>
</dbReference>
<dbReference type="CDD" id="cd06558">
    <property type="entry name" value="crotonase-like"/>
    <property type="match status" value="1"/>
</dbReference>
<keyword evidence="3 4" id="KW-0378">Hydrolase</keyword>
<dbReference type="InterPro" id="IPR032259">
    <property type="entry name" value="HIBYL-CoA-H"/>
</dbReference>
<evidence type="ECO:0000256" key="2">
    <source>
        <dbReference type="ARBA" id="ARBA00011915"/>
    </source>
</evidence>
<comment type="caution">
    <text evidence="6">The sequence shown here is derived from an EMBL/GenBank/DDBJ whole genome shotgun (WGS) entry which is preliminary data.</text>
</comment>
<dbReference type="InterPro" id="IPR029045">
    <property type="entry name" value="ClpP/crotonase-like_dom_sf"/>
</dbReference>
<comment type="function">
    <text evidence="4">Hydrolyzes 3-hydroxyisobutyryl-CoA (HIBYL-CoA), a saline catabolite. Has high activity toward isobutyryl-CoA. Could be an isobutyryl-CoA dehydrogenase that functions in valine catabolism.</text>
</comment>
<dbReference type="PANTHER" id="PTHR43176:SF3">
    <property type="entry name" value="3-HYDROXYISOBUTYRYL-COA HYDROLASE, MITOCHONDRIAL"/>
    <property type="match status" value="1"/>
</dbReference>
<evidence type="ECO:0000256" key="3">
    <source>
        <dbReference type="ARBA" id="ARBA00022801"/>
    </source>
</evidence>
<protein>
    <recommendedName>
        <fullName evidence="2 4">3-hydroxyisobutyryl-CoA hydrolase</fullName>
        <shortName evidence="4">HIB-CoA hydrolase</shortName>
        <shortName evidence="4">HIBYL-CoA-H</shortName>
        <ecNumber evidence="2 4">3.1.2.4</ecNumber>
    </recommendedName>
    <alternativeName>
        <fullName evidence="4">3-hydroxyisobutyryl-coenzyme A hydrolase</fullName>
    </alternativeName>
</protein>
<dbReference type="EMBL" id="JAEHOC010000007">
    <property type="protein sequence ID" value="KAG2440141.1"/>
    <property type="molecule type" value="Genomic_DNA"/>
</dbReference>
<dbReference type="OrthoDB" id="16820at2759"/>
<evidence type="ECO:0000313" key="6">
    <source>
        <dbReference type="EMBL" id="KAG2440141.1"/>
    </source>
</evidence>
<name>A0A835W8Q9_CHLIN</name>
<dbReference type="EC" id="3.1.2.4" evidence="2 4"/>
<dbReference type="Gene3D" id="3.90.226.10">
    <property type="entry name" value="2-enoyl-CoA Hydratase, Chain A, domain 1"/>
    <property type="match status" value="2"/>
</dbReference>
<dbReference type="AlphaFoldDB" id="A0A835W8Q9"/>
<evidence type="ECO:0000256" key="4">
    <source>
        <dbReference type="RuleBase" id="RU369070"/>
    </source>
</evidence>
<comment type="catalytic activity">
    <reaction evidence="1 4">
        <text>3-hydroxy-2-methylpropanoyl-CoA + H2O = 3-hydroxy-2-methylpropanoate + CoA + H(+)</text>
        <dbReference type="Rhea" id="RHEA:20888"/>
        <dbReference type="ChEBI" id="CHEBI:11805"/>
        <dbReference type="ChEBI" id="CHEBI:15377"/>
        <dbReference type="ChEBI" id="CHEBI:15378"/>
        <dbReference type="ChEBI" id="CHEBI:57287"/>
        <dbReference type="ChEBI" id="CHEBI:57340"/>
        <dbReference type="EC" id="3.1.2.4"/>
    </reaction>
</comment>
<proteinExistence type="inferred from homology"/>
<dbReference type="PANTHER" id="PTHR43176">
    <property type="entry name" value="3-HYDROXYISOBUTYRYL-COA HYDROLASE-RELATED"/>
    <property type="match status" value="1"/>
</dbReference>
<keyword evidence="7" id="KW-1185">Reference proteome</keyword>